<dbReference type="KEGG" id="rpm:RSPPHO_00310"/>
<dbReference type="Proteomes" id="UP000033220">
    <property type="component" value="Chromosome DSM 122"/>
</dbReference>
<evidence type="ECO:0000313" key="1">
    <source>
        <dbReference type="EMBL" id="CCG06936.1"/>
    </source>
</evidence>
<dbReference type="eggNOG" id="ENOG502Z8CH">
    <property type="taxonomic scope" value="Bacteria"/>
</dbReference>
<keyword evidence="2" id="KW-1185">Reference proteome</keyword>
<organism evidence="1 2">
    <name type="scientific">Pararhodospirillum photometricum DSM 122</name>
    <dbReference type="NCBI Taxonomy" id="1150469"/>
    <lineage>
        <taxon>Bacteria</taxon>
        <taxon>Pseudomonadati</taxon>
        <taxon>Pseudomonadota</taxon>
        <taxon>Alphaproteobacteria</taxon>
        <taxon>Rhodospirillales</taxon>
        <taxon>Rhodospirillaceae</taxon>
        <taxon>Pararhodospirillum</taxon>
    </lineage>
</organism>
<dbReference type="PATRIC" id="fig|1150469.3.peg.366"/>
<dbReference type="EMBL" id="HE663493">
    <property type="protein sequence ID" value="CCG06936.1"/>
    <property type="molecule type" value="Genomic_DNA"/>
</dbReference>
<dbReference type="HOGENOM" id="CLU_993208_0_0_5"/>
<accession>H6SN60</accession>
<sequence>MTLPPAADLGAHAAFWAQAIRAGRAIPYLGPGVLAPLIPTTPVALAAALNAKVPVPGRIRANLWSSAQFIETRRHRVTLDRALAQIFAPELPLSPLAQWLAGLPAVPLLVDAWYETSLSRALAAAGRTDWGQVQGANRQAVGAEDFFASVSADGTRVPDAQAQTWATVLYKPYGSMWPLGNVLVSDSDYVEALTEIDIQTPIPPVVQERRCGRGFLFLGCRFDDQMSRTYARQIMKRSAGPHAAVLADPLTRNEERFLEEQEIVRLEGETEGFVGQLIGADTPTA</sequence>
<evidence type="ECO:0000313" key="2">
    <source>
        <dbReference type="Proteomes" id="UP000033220"/>
    </source>
</evidence>
<dbReference type="STRING" id="1150469.RSPPHO_00310"/>
<dbReference type="OrthoDB" id="9802053at2"/>
<dbReference type="Pfam" id="PF13289">
    <property type="entry name" value="SIR2_2"/>
    <property type="match status" value="1"/>
</dbReference>
<reference evidence="1 2" key="1">
    <citation type="submission" date="2012-02" db="EMBL/GenBank/DDBJ databases">
        <title>Shotgun genome sequence of Phaeospirillum photometricum DSM 122.</title>
        <authorList>
            <person name="Duquesne K."/>
            <person name="Sturgis J."/>
        </authorList>
    </citation>
    <scope>NUCLEOTIDE SEQUENCE [LARGE SCALE GENOMIC DNA]</scope>
    <source>
        <strain evidence="2">DSM122</strain>
    </source>
</reference>
<proteinExistence type="predicted"/>
<gene>
    <name evidence="1" type="ORF">RSPPHO_00310</name>
</gene>
<protein>
    <submittedName>
        <fullName evidence="1">Uncharacterized protein</fullName>
    </submittedName>
</protein>
<dbReference type="AlphaFoldDB" id="H6SN60"/>
<dbReference type="RefSeq" id="WP_014413576.1">
    <property type="nucleotide sequence ID" value="NC_017059.1"/>
</dbReference>
<name>H6SN60_PARPM</name>